<organism evidence="1 2">
    <name type="scientific">Mya arenaria</name>
    <name type="common">Soft-shell clam</name>
    <dbReference type="NCBI Taxonomy" id="6604"/>
    <lineage>
        <taxon>Eukaryota</taxon>
        <taxon>Metazoa</taxon>
        <taxon>Spiralia</taxon>
        <taxon>Lophotrochozoa</taxon>
        <taxon>Mollusca</taxon>
        <taxon>Bivalvia</taxon>
        <taxon>Autobranchia</taxon>
        <taxon>Heteroconchia</taxon>
        <taxon>Euheterodonta</taxon>
        <taxon>Imparidentia</taxon>
        <taxon>Neoheterodontei</taxon>
        <taxon>Myida</taxon>
        <taxon>Myoidea</taxon>
        <taxon>Myidae</taxon>
        <taxon>Mya</taxon>
    </lineage>
</organism>
<accession>A0ABY7DNA6</accession>
<gene>
    <name evidence="1" type="ORF">MAR_022736</name>
</gene>
<keyword evidence="2" id="KW-1185">Reference proteome</keyword>
<evidence type="ECO:0000313" key="1">
    <source>
        <dbReference type="EMBL" id="WAQ98363.1"/>
    </source>
</evidence>
<proteinExistence type="predicted"/>
<evidence type="ECO:0000313" key="2">
    <source>
        <dbReference type="Proteomes" id="UP001164746"/>
    </source>
</evidence>
<name>A0ABY7DNA6_MYAAR</name>
<dbReference type="EMBL" id="CP111014">
    <property type="protein sequence ID" value="WAQ98363.1"/>
    <property type="molecule type" value="Genomic_DNA"/>
</dbReference>
<sequence>MCSIAQQGYHIADMIMGGLQSLVHFFYRLEIRRCGPDSIDQERSVCTYWHRCLSLESCRINGRVFDCSQDKHYDSSIFMLETFNVYFNYFLNHKPEISIITYAVHHSDCDHLVPACRLSNETLLCLKAHGGRQSGMFYLFIVRYHLRKLLSRLISVNSQYFCGNSRRPGEKQRLGLQSLPASVIS</sequence>
<dbReference type="Proteomes" id="UP001164746">
    <property type="component" value="Chromosome 3"/>
</dbReference>
<reference evidence="1" key="1">
    <citation type="submission" date="2022-11" db="EMBL/GenBank/DDBJ databases">
        <title>Centuries of genome instability and evolution in soft-shell clam transmissible cancer (bioRxiv).</title>
        <authorList>
            <person name="Hart S.F.M."/>
            <person name="Yonemitsu M.A."/>
            <person name="Giersch R.M."/>
            <person name="Beal B.F."/>
            <person name="Arriagada G."/>
            <person name="Davis B.W."/>
            <person name="Ostrander E.A."/>
            <person name="Goff S.P."/>
            <person name="Metzger M.J."/>
        </authorList>
    </citation>
    <scope>NUCLEOTIDE SEQUENCE</scope>
    <source>
        <strain evidence="1">MELC-2E11</strain>
        <tissue evidence="1">Siphon/mantle</tissue>
    </source>
</reference>
<protein>
    <submittedName>
        <fullName evidence="1">Uncharacterized protein</fullName>
    </submittedName>
</protein>